<reference evidence="1 2" key="1">
    <citation type="submission" date="2019-08" db="EMBL/GenBank/DDBJ databases">
        <title>Whole genome of Aphis craccivora.</title>
        <authorList>
            <person name="Voronova N.V."/>
            <person name="Shulinski R.S."/>
            <person name="Bandarenka Y.V."/>
            <person name="Zhorov D.G."/>
            <person name="Warner D."/>
        </authorList>
    </citation>
    <scope>NUCLEOTIDE SEQUENCE [LARGE SCALE GENOMIC DNA]</scope>
    <source>
        <strain evidence="1">180601</strain>
        <tissue evidence="1">Whole Body</tissue>
    </source>
</reference>
<evidence type="ECO:0000313" key="1">
    <source>
        <dbReference type="EMBL" id="KAF0703457.1"/>
    </source>
</evidence>
<dbReference type="Proteomes" id="UP000478052">
    <property type="component" value="Unassembled WGS sequence"/>
</dbReference>
<proteinExistence type="predicted"/>
<sequence length="169" mass="18943">MFLHMMEGLNKKLKLKVSKSSKYRARKKTTAMIYASSDSENDLNQPIKHNVSAITPLCHLNDLVSGQLNLNNCYNVNSMSLETAEIEDTPLEVFSDGDECYSTSTSSEYENPSIDSEDLCSVLAKWALLFNISKVAVSDLLKRLKLVLNLKELPQDARTLLKTPKITQV</sequence>
<name>A0A6G0VRE8_APHCR</name>
<organism evidence="1 2">
    <name type="scientific">Aphis craccivora</name>
    <name type="common">Cowpea aphid</name>
    <dbReference type="NCBI Taxonomy" id="307492"/>
    <lineage>
        <taxon>Eukaryota</taxon>
        <taxon>Metazoa</taxon>
        <taxon>Ecdysozoa</taxon>
        <taxon>Arthropoda</taxon>
        <taxon>Hexapoda</taxon>
        <taxon>Insecta</taxon>
        <taxon>Pterygota</taxon>
        <taxon>Neoptera</taxon>
        <taxon>Paraneoptera</taxon>
        <taxon>Hemiptera</taxon>
        <taxon>Sternorrhyncha</taxon>
        <taxon>Aphidomorpha</taxon>
        <taxon>Aphidoidea</taxon>
        <taxon>Aphididae</taxon>
        <taxon>Aphidini</taxon>
        <taxon>Aphis</taxon>
        <taxon>Aphis</taxon>
    </lineage>
</organism>
<dbReference type="AlphaFoldDB" id="A0A6G0VRE8"/>
<feature type="non-terminal residue" evidence="1">
    <location>
        <position position="169"/>
    </location>
</feature>
<dbReference type="OrthoDB" id="10411902at2759"/>
<accession>A0A6G0VRE8</accession>
<comment type="caution">
    <text evidence="1">The sequence shown here is derived from an EMBL/GenBank/DDBJ whole genome shotgun (WGS) entry which is preliminary data.</text>
</comment>
<dbReference type="EMBL" id="VUJU01013889">
    <property type="protein sequence ID" value="KAF0703457.1"/>
    <property type="molecule type" value="Genomic_DNA"/>
</dbReference>
<evidence type="ECO:0000313" key="2">
    <source>
        <dbReference type="Proteomes" id="UP000478052"/>
    </source>
</evidence>
<gene>
    <name evidence="1" type="ORF">FWK35_00037668</name>
</gene>
<keyword evidence="2" id="KW-1185">Reference proteome</keyword>
<protein>
    <submittedName>
        <fullName evidence="1">Uncharacterized protein</fullName>
    </submittedName>
</protein>